<protein>
    <recommendedName>
        <fullName evidence="4 10">L-aspartate oxidase</fullName>
        <ecNumber evidence="4 10">1.4.3.16</ecNumber>
    </recommendedName>
</protein>
<evidence type="ECO:0000256" key="4">
    <source>
        <dbReference type="ARBA" id="ARBA00012173"/>
    </source>
</evidence>
<organism evidence="15 16">
    <name type="scientific">Candidatus Sediminicultor quintus</name>
    <dbReference type="NCBI Taxonomy" id="1797291"/>
    <lineage>
        <taxon>Bacteria</taxon>
        <taxon>Pseudomonadati</taxon>
        <taxon>Atribacterota</taxon>
        <taxon>Candidatus Phoenicimicrobiia</taxon>
        <taxon>Candidatus Pheonicimicrobiales</taxon>
        <taxon>Candidatus Phoenicimicrobiaceae</taxon>
        <taxon>Candidatus Sediminicultor</taxon>
    </lineage>
</organism>
<dbReference type="Gene3D" id="1.20.58.100">
    <property type="entry name" value="Fumarate reductase/succinate dehydrogenase flavoprotein-like, C-terminal domain"/>
    <property type="match status" value="1"/>
</dbReference>
<evidence type="ECO:0000256" key="7">
    <source>
        <dbReference type="ARBA" id="ARBA00022827"/>
    </source>
</evidence>
<gene>
    <name evidence="15" type="ORF">A2V47_04160</name>
</gene>
<dbReference type="InterPro" id="IPR036188">
    <property type="entry name" value="FAD/NAD-bd_sf"/>
</dbReference>
<comment type="function">
    <text evidence="12">Catalyzes the oxidation of L-aspartate to iminoaspartate.</text>
</comment>
<comment type="pathway">
    <text evidence="2 12">Cofactor biosynthesis; NAD(+) biosynthesis; iminoaspartate from L-aspartate (oxidase route): step 1/1.</text>
</comment>
<dbReference type="InterPro" id="IPR027477">
    <property type="entry name" value="Succ_DH/fumarate_Rdtase_cat_sf"/>
</dbReference>
<keyword evidence="5 12" id="KW-0285">Flavoprotein</keyword>
<name>A0A1F5ACF1_9BACT</name>
<evidence type="ECO:0000259" key="13">
    <source>
        <dbReference type="Pfam" id="PF00890"/>
    </source>
</evidence>
<dbReference type="UniPathway" id="UPA00253">
    <property type="reaction ID" value="UER00326"/>
</dbReference>
<feature type="domain" description="FAD-dependent oxidoreductase 2 FAD-binding" evidence="13">
    <location>
        <begin position="20"/>
        <end position="390"/>
    </location>
</feature>
<dbReference type="SUPFAM" id="SSF56425">
    <property type="entry name" value="Succinate dehydrogenase/fumarate reductase flavoprotein, catalytic domain"/>
    <property type="match status" value="1"/>
</dbReference>
<evidence type="ECO:0000256" key="9">
    <source>
        <dbReference type="ARBA" id="ARBA00048305"/>
    </source>
</evidence>
<dbReference type="EC" id="1.4.3.16" evidence="4 10"/>
<dbReference type="Gene3D" id="3.90.700.10">
    <property type="entry name" value="Succinate dehydrogenase/fumarate reductase flavoprotein, catalytic domain"/>
    <property type="match status" value="1"/>
</dbReference>
<accession>A0A1F5ACF1</accession>
<comment type="catalytic activity">
    <reaction evidence="9">
        <text>L-aspartate + O2 = iminosuccinate + H2O2</text>
        <dbReference type="Rhea" id="RHEA:25876"/>
        <dbReference type="ChEBI" id="CHEBI:15379"/>
        <dbReference type="ChEBI" id="CHEBI:16240"/>
        <dbReference type="ChEBI" id="CHEBI:29991"/>
        <dbReference type="ChEBI" id="CHEBI:77875"/>
        <dbReference type="EC" id="1.4.3.16"/>
    </reaction>
    <physiologicalReaction direction="left-to-right" evidence="9">
        <dbReference type="Rhea" id="RHEA:25877"/>
    </physiologicalReaction>
</comment>
<dbReference type="NCBIfam" id="NF005701">
    <property type="entry name" value="PRK07512.1"/>
    <property type="match status" value="1"/>
</dbReference>
<evidence type="ECO:0000256" key="5">
    <source>
        <dbReference type="ARBA" id="ARBA00022630"/>
    </source>
</evidence>
<dbReference type="GO" id="GO:0008734">
    <property type="term" value="F:L-aspartate oxidase activity"/>
    <property type="evidence" value="ECO:0007669"/>
    <property type="project" value="UniProtKB-UniRule"/>
</dbReference>
<reference evidence="15 16" key="1">
    <citation type="journal article" date="2016" name="Nat. Commun.">
        <title>Thousands of microbial genomes shed light on interconnected biogeochemical processes in an aquifer system.</title>
        <authorList>
            <person name="Anantharaman K."/>
            <person name="Brown C.T."/>
            <person name="Hug L.A."/>
            <person name="Sharon I."/>
            <person name="Castelle C.J."/>
            <person name="Probst A.J."/>
            <person name="Thomas B.C."/>
            <person name="Singh A."/>
            <person name="Wilkins M.J."/>
            <person name="Karaoz U."/>
            <person name="Brodie E.L."/>
            <person name="Williams K.H."/>
            <person name="Hubbard S.S."/>
            <person name="Banfield J.F."/>
        </authorList>
    </citation>
    <scope>NUCLEOTIDE SEQUENCE [LARGE SCALE GENOMIC DNA]</scope>
</reference>
<comment type="similarity">
    <text evidence="3 12">Belongs to the FAD-dependent oxidoreductase 2 family. NadB subfamily.</text>
</comment>
<evidence type="ECO:0000256" key="10">
    <source>
        <dbReference type="NCBIfam" id="TIGR00551"/>
    </source>
</evidence>
<dbReference type="PIRSF" id="PIRSF000171">
    <property type="entry name" value="SDHA_APRA_LASPO"/>
    <property type="match status" value="1"/>
</dbReference>
<dbReference type="SUPFAM" id="SSF46977">
    <property type="entry name" value="Succinate dehydrogenase/fumarate reductase flavoprotein C-terminal domain"/>
    <property type="match status" value="1"/>
</dbReference>
<dbReference type="InterPro" id="IPR005288">
    <property type="entry name" value="NadB"/>
</dbReference>
<dbReference type="Pfam" id="PF02910">
    <property type="entry name" value="Succ_DH_flav_C"/>
    <property type="match status" value="1"/>
</dbReference>
<dbReference type="PANTHER" id="PTHR42716">
    <property type="entry name" value="L-ASPARTATE OXIDASE"/>
    <property type="match status" value="1"/>
</dbReference>
<dbReference type="AlphaFoldDB" id="A0A1F5ACF1"/>
<dbReference type="InterPro" id="IPR037099">
    <property type="entry name" value="Fum_R/Succ_DH_flav-like_C_sf"/>
</dbReference>
<keyword evidence="8 12" id="KW-0560">Oxidoreductase</keyword>
<dbReference type="FunFam" id="3.90.700.10:FF:000002">
    <property type="entry name" value="L-aspartate oxidase"/>
    <property type="match status" value="1"/>
</dbReference>
<evidence type="ECO:0000259" key="14">
    <source>
        <dbReference type="Pfam" id="PF02910"/>
    </source>
</evidence>
<evidence type="ECO:0000256" key="1">
    <source>
        <dbReference type="ARBA" id="ARBA00001974"/>
    </source>
</evidence>
<evidence type="ECO:0000256" key="3">
    <source>
        <dbReference type="ARBA" id="ARBA00008562"/>
    </source>
</evidence>
<evidence type="ECO:0000313" key="16">
    <source>
        <dbReference type="Proteomes" id="UP000177701"/>
    </source>
</evidence>
<dbReference type="GO" id="GO:0005737">
    <property type="term" value="C:cytoplasm"/>
    <property type="evidence" value="ECO:0007669"/>
    <property type="project" value="UniProtKB-SubCell"/>
</dbReference>
<evidence type="ECO:0000256" key="6">
    <source>
        <dbReference type="ARBA" id="ARBA00022642"/>
    </source>
</evidence>
<keyword evidence="6 12" id="KW-0662">Pyridine nucleotide biosynthesis</keyword>
<feature type="domain" description="Fumarate reductase/succinate dehydrogenase flavoprotein-like C-terminal" evidence="14">
    <location>
        <begin position="440"/>
        <end position="527"/>
    </location>
</feature>
<dbReference type="Pfam" id="PF00890">
    <property type="entry name" value="FAD_binding_2"/>
    <property type="match status" value="1"/>
</dbReference>
<evidence type="ECO:0000313" key="15">
    <source>
        <dbReference type="EMBL" id="OGD16192.1"/>
    </source>
</evidence>
<proteinExistence type="inferred from homology"/>
<keyword evidence="7 12" id="KW-0274">FAD</keyword>
<evidence type="ECO:0000256" key="11">
    <source>
        <dbReference type="PIRSR" id="PIRSR000171-1"/>
    </source>
</evidence>
<comment type="subcellular location">
    <subcellularLocation>
        <location evidence="12">Cytoplasm</location>
    </subcellularLocation>
</comment>
<dbReference type="InterPro" id="IPR003953">
    <property type="entry name" value="FAD-dep_OxRdtase_2_FAD-bd"/>
</dbReference>
<comment type="caution">
    <text evidence="15">The sequence shown here is derived from an EMBL/GenBank/DDBJ whole genome shotgun (WGS) entry which is preliminary data.</text>
</comment>
<dbReference type="GO" id="GO:0034628">
    <property type="term" value="P:'de novo' NAD+ biosynthetic process from L-aspartate"/>
    <property type="evidence" value="ECO:0007669"/>
    <property type="project" value="TreeGrafter"/>
</dbReference>
<comment type="cofactor">
    <cofactor evidence="1 12">
        <name>FAD</name>
        <dbReference type="ChEBI" id="CHEBI:57692"/>
    </cofactor>
</comment>
<sequence length="528" mass="59167">MFPRYLINFDLSQIKKIYTDFLIVGSGIAGLYTSLKIYDKGKVVLLTKSKLKESNTEYAQGGIAVALGDKDSPFLHMEDTLKAGANFCDPEAVEVLVTEGPKCVEELIELGTKFDKIEGKYKTTLEAAHQRPRILRAQGDATGAEIERSLSEKVINGNKIKIKENILVIDILTEHTTCYGLLALDSHTNEIIAYLARATIFASGGAGQLFFNTTNPEVATGDGIALAYRGGAKVTDLEFIQFHPTALYHQGSPKFLISEAVRGEGAILKNIKGEPFMHSYHPLAELAPRDIVARAITEQMKKTKSDYVYLDAVKIKDKFSQRFPTIYKNCISLGINPEKEYIPVAPAAHYTMGGIKTDTWGQTNLTNLYACGECTSTGVHGANRLASNSLLEGLVFGNRIAQKIKENKSLFSQKIDEKINISYNIPRKKIREFDPKQIKKELQKLMWDKVGISRNSSDLKKARQKISEWKFIFKSELNTNEDFELANLIILADLITNSALQREESRGAHFRKDFPDRDDINWKKHIVY</sequence>
<dbReference type="STRING" id="1797291.A2V47_04160"/>
<evidence type="ECO:0000256" key="2">
    <source>
        <dbReference type="ARBA" id="ARBA00004950"/>
    </source>
</evidence>
<evidence type="ECO:0000256" key="8">
    <source>
        <dbReference type="ARBA" id="ARBA00023002"/>
    </source>
</evidence>
<dbReference type="Proteomes" id="UP000177701">
    <property type="component" value="Unassembled WGS sequence"/>
</dbReference>
<dbReference type="PANTHER" id="PTHR42716:SF2">
    <property type="entry name" value="L-ASPARTATE OXIDASE, CHLOROPLASTIC"/>
    <property type="match status" value="1"/>
</dbReference>
<dbReference type="SUPFAM" id="SSF51905">
    <property type="entry name" value="FAD/NAD(P)-binding domain"/>
    <property type="match status" value="1"/>
</dbReference>
<dbReference type="NCBIfam" id="TIGR00551">
    <property type="entry name" value="nadB"/>
    <property type="match status" value="1"/>
</dbReference>
<dbReference type="EMBL" id="MEYH01000039">
    <property type="protein sequence ID" value="OGD16192.1"/>
    <property type="molecule type" value="Genomic_DNA"/>
</dbReference>
<evidence type="ECO:0000256" key="12">
    <source>
        <dbReference type="RuleBase" id="RU362049"/>
    </source>
</evidence>
<feature type="active site" description="Proton acceptor" evidence="11">
    <location>
        <position position="289"/>
    </location>
</feature>
<dbReference type="InterPro" id="IPR015939">
    <property type="entry name" value="Fum_Rdtase/Succ_DH_flav-like_C"/>
</dbReference>
<dbReference type="Gene3D" id="3.50.50.60">
    <property type="entry name" value="FAD/NAD(P)-binding domain"/>
    <property type="match status" value="1"/>
</dbReference>